<proteinExistence type="inferred from homology"/>
<name>A0A0N4Z616_PARTI</name>
<evidence type="ECO:0000256" key="1">
    <source>
        <dbReference type="ARBA" id="ARBA00006007"/>
    </source>
</evidence>
<protein>
    <submittedName>
        <fullName evidence="3">BtpA family membrane complex biogenesis protein</fullName>
    </submittedName>
</protein>
<evidence type="ECO:0000313" key="2">
    <source>
        <dbReference type="Proteomes" id="UP000038045"/>
    </source>
</evidence>
<dbReference type="NCBIfam" id="TIGR00259">
    <property type="entry name" value="thylakoid_BtpA"/>
    <property type="match status" value="1"/>
</dbReference>
<keyword evidence="2" id="KW-1185">Reference proteome</keyword>
<reference evidence="3" key="1">
    <citation type="submission" date="2017-02" db="UniProtKB">
        <authorList>
            <consortium name="WormBaseParasite"/>
        </authorList>
    </citation>
    <scope>IDENTIFICATION</scope>
</reference>
<dbReference type="InterPro" id="IPR011060">
    <property type="entry name" value="RibuloseP-bd_barrel"/>
</dbReference>
<accession>A0A0N4Z616</accession>
<dbReference type="PANTHER" id="PTHR21381:SF3">
    <property type="entry name" value="SGC REGION PROTEIN SGCQ-RELATED"/>
    <property type="match status" value="1"/>
</dbReference>
<dbReference type="WBParaSite" id="PTRK_0000255900.1">
    <property type="protein sequence ID" value="PTRK_0000255900.1"/>
    <property type="gene ID" value="PTRK_0000255900"/>
</dbReference>
<dbReference type="InterPro" id="IPR005137">
    <property type="entry name" value="BtpA"/>
</dbReference>
<organism evidence="2 3">
    <name type="scientific">Parastrongyloides trichosuri</name>
    <name type="common">Possum-specific nematode worm</name>
    <dbReference type="NCBI Taxonomy" id="131310"/>
    <lineage>
        <taxon>Eukaryota</taxon>
        <taxon>Metazoa</taxon>
        <taxon>Ecdysozoa</taxon>
        <taxon>Nematoda</taxon>
        <taxon>Chromadorea</taxon>
        <taxon>Rhabditida</taxon>
        <taxon>Tylenchina</taxon>
        <taxon>Panagrolaimomorpha</taxon>
        <taxon>Strongyloidoidea</taxon>
        <taxon>Strongyloididae</taxon>
        <taxon>Parastrongyloides</taxon>
    </lineage>
</organism>
<sequence length="278" mass="30370">MNSLSTNFISKFINTSKPLIFGMVHLPALPGTPANKLNPDEILRFVSNEVKIYKECKVDGIILENMNDIPYLHSTSIGPEVTSMMTACAMKTVNVLSNERDNFLLGIQVLAGCNKEALSIAFATGFNFIRAESFVYSHIADEGLMNACAGDLLRFRKTIGAEKVGVVVDIKKKHCSHSITSDLSVADVAEGADFFRADGVILTGMGTGKEADSCDISLVQKVTKLPVLIGSGVTIENMVKYKDANGFIIGTHFKENGDWRNKLSRERITNFVKALRSL</sequence>
<dbReference type="SUPFAM" id="SSF51366">
    <property type="entry name" value="Ribulose-phoshate binding barrel"/>
    <property type="match status" value="1"/>
</dbReference>
<dbReference type="AlphaFoldDB" id="A0A0N4Z616"/>
<comment type="similarity">
    <text evidence="1">Belongs to the BtpA family.</text>
</comment>
<dbReference type="PIRSF" id="PIRSF005956">
    <property type="entry name" value="BtpA"/>
    <property type="match status" value="1"/>
</dbReference>
<dbReference type="Pfam" id="PF03437">
    <property type="entry name" value="BtpA"/>
    <property type="match status" value="1"/>
</dbReference>
<dbReference type="STRING" id="131310.A0A0N4Z616"/>
<dbReference type="PANTHER" id="PTHR21381">
    <property type="entry name" value="ZGC:162297"/>
    <property type="match status" value="1"/>
</dbReference>
<dbReference type="Proteomes" id="UP000038045">
    <property type="component" value="Unplaced"/>
</dbReference>
<evidence type="ECO:0000313" key="3">
    <source>
        <dbReference type="WBParaSite" id="PTRK_0000255900.1"/>
    </source>
</evidence>